<dbReference type="Pfam" id="PF08281">
    <property type="entry name" value="Sigma70_r4_2"/>
    <property type="match status" value="1"/>
</dbReference>
<evidence type="ECO:0000313" key="7">
    <source>
        <dbReference type="EMBL" id="MYL65663.1"/>
    </source>
</evidence>
<dbReference type="AlphaFoldDB" id="A0A845F3X6"/>
<dbReference type="GO" id="GO:0016987">
    <property type="term" value="F:sigma factor activity"/>
    <property type="evidence" value="ECO:0007669"/>
    <property type="project" value="UniProtKB-KW"/>
</dbReference>
<dbReference type="InterPro" id="IPR013249">
    <property type="entry name" value="RNA_pol_sigma70_r4_t2"/>
</dbReference>
<keyword evidence="4" id="KW-0804">Transcription</keyword>
<dbReference type="InterPro" id="IPR014284">
    <property type="entry name" value="RNA_pol_sigma-70_dom"/>
</dbReference>
<dbReference type="InterPro" id="IPR013324">
    <property type="entry name" value="RNA_pol_sigma_r3/r4-like"/>
</dbReference>
<dbReference type="Proteomes" id="UP000447833">
    <property type="component" value="Unassembled WGS sequence"/>
</dbReference>
<feature type="domain" description="RNA polymerase sigma-70 region 2" evidence="5">
    <location>
        <begin position="45"/>
        <end position="106"/>
    </location>
</feature>
<feature type="domain" description="RNA polymerase sigma factor 70 region 4 type 2" evidence="6">
    <location>
        <begin position="147"/>
        <end position="191"/>
    </location>
</feature>
<gene>
    <name evidence="7" type="ORF">GLW07_20080</name>
</gene>
<dbReference type="PANTHER" id="PTHR43133">
    <property type="entry name" value="RNA POLYMERASE ECF-TYPE SIGMA FACTO"/>
    <property type="match status" value="1"/>
</dbReference>
<dbReference type="Gene3D" id="1.10.1740.10">
    <property type="match status" value="1"/>
</dbReference>
<dbReference type="EMBL" id="WMEY01000009">
    <property type="protein sequence ID" value="MYL65663.1"/>
    <property type="molecule type" value="Genomic_DNA"/>
</dbReference>
<comment type="caution">
    <text evidence="7">The sequence shown here is derived from an EMBL/GenBank/DDBJ whole genome shotgun (WGS) entry which is preliminary data.</text>
</comment>
<evidence type="ECO:0000256" key="4">
    <source>
        <dbReference type="ARBA" id="ARBA00023163"/>
    </source>
</evidence>
<protein>
    <submittedName>
        <fullName evidence="7">Sigma-70 family RNA polymerase sigma factor</fullName>
    </submittedName>
</protein>
<evidence type="ECO:0000259" key="6">
    <source>
        <dbReference type="Pfam" id="PF08281"/>
    </source>
</evidence>
<dbReference type="SUPFAM" id="SSF88659">
    <property type="entry name" value="Sigma3 and sigma4 domains of RNA polymerase sigma factors"/>
    <property type="match status" value="1"/>
</dbReference>
<evidence type="ECO:0000256" key="1">
    <source>
        <dbReference type="ARBA" id="ARBA00010641"/>
    </source>
</evidence>
<dbReference type="InterPro" id="IPR036388">
    <property type="entry name" value="WH-like_DNA-bd_sf"/>
</dbReference>
<keyword evidence="2" id="KW-0805">Transcription regulation</keyword>
<dbReference type="Pfam" id="PF04542">
    <property type="entry name" value="Sigma70_r2"/>
    <property type="match status" value="1"/>
</dbReference>
<sequence>MKPFAHGTRLFFEGPKEEDATLGNKEPTNYLDLTNREAVLETIMDEYGDSVIWLAFSYLKDKDKAEDIAQEVFIICYTKLDTFNMESSLKSWVLTITANKCKDVLKSWAYRNITFAQSLLSTFKHSASEPDMVLIGSEENNELALNILKLPTKYREVIFLHYFEDLKVQEISELLSINENSVKTRLRRARILLKEMY</sequence>
<dbReference type="SUPFAM" id="SSF88946">
    <property type="entry name" value="Sigma2 domain of RNA polymerase sigma factors"/>
    <property type="match status" value="1"/>
</dbReference>
<evidence type="ECO:0000256" key="2">
    <source>
        <dbReference type="ARBA" id="ARBA00023015"/>
    </source>
</evidence>
<evidence type="ECO:0000259" key="5">
    <source>
        <dbReference type="Pfam" id="PF04542"/>
    </source>
</evidence>
<dbReference type="InterPro" id="IPR039425">
    <property type="entry name" value="RNA_pol_sigma-70-like"/>
</dbReference>
<dbReference type="Gene3D" id="1.10.10.10">
    <property type="entry name" value="Winged helix-like DNA-binding domain superfamily/Winged helix DNA-binding domain"/>
    <property type="match status" value="1"/>
</dbReference>
<evidence type="ECO:0000256" key="3">
    <source>
        <dbReference type="ARBA" id="ARBA00023082"/>
    </source>
</evidence>
<proteinExistence type="inferred from homology"/>
<accession>A0A845F3X6</accession>
<dbReference type="CDD" id="cd06171">
    <property type="entry name" value="Sigma70_r4"/>
    <property type="match status" value="1"/>
</dbReference>
<dbReference type="InterPro" id="IPR013325">
    <property type="entry name" value="RNA_pol_sigma_r2"/>
</dbReference>
<dbReference type="PANTHER" id="PTHR43133:SF60">
    <property type="entry name" value="RNA POLYMERASE SIGMA FACTOR SIGV"/>
    <property type="match status" value="1"/>
</dbReference>
<comment type="similarity">
    <text evidence="1">Belongs to the sigma-70 factor family. ECF subfamily.</text>
</comment>
<dbReference type="GO" id="GO:0006352">
    <property type="term" value="P:DNA-templated transcription initiation"/>
    <property type="evidence" value="ECO:0007669"/>
    <property type="project" value="InterPro"/>
</dbReference>
<reference evidence="7 8" key="1">
    <citation type="submission" date="2019-11" db="EMBL/GenBank/DDBJ databases">
        <title>Genome sequences of 17 halophilic strains isolated from different environments.</title>
        <authorList>
            <person name="Furrow R.E."/>
        </authorList>
    </citation>
    <scope>NUCLEOTIDE SEQUENCE [LARGE SCALE GENOMIC DNA]</scope>
    <source>
        <strain evidence="7 8">22506_14_FS</strain>
    </source>
</reference>
<organism evidence="7 8">
    <name type="scientific">Guptibacillus hwajinpoensis</name>
    <dbReference type="NCBI Taxonomy" id="208199"/>
    <lineage>
        <taxon>Bacteria</taxon>
        <taxon>Bacillati</taxon>
        <taxon>Bacillota</taxon>
        <taxon>Bacilli</taxon>
        <taxon>Bacillales</taxon>
        <taxon>Guptibacillaceae</taxon>
        <taxon>Guptibacillus</taxon>
    </lineage>
</organism>
<dbReference type="GO" id="GO:0003677">
    <property type="term" value="F:DNA binding"/>
    <property type="evidence" value="ECO:0007669"/>
    <property type="project" value="InterPro"/>
</dbReference>
<evidence type="ECO:0000313" key="8">
    <source>
        <dbReference type="Proteomes" id="UP000447833"/>
    </source>
</evidence>
<dbReference type="InterPro" id="IPR007627">
    <property type="entry name" value="RNA_pol_sigma70_r2"/>
</dbReference>
<keyword evidence="3" id="KW-0731">Sigma factor</keyword>
<name>A0A845F3X6_9BACL</name>
<dbReference type="NCBIfam" id="TIGR02937">
    <property type="entry name" value="sigma70-ECF"/>
    <property type="match status" value="1"/>
</dbReference>